<reference evidence="2 3" key="1">
    <citation type="submission" date="2019-03" db="EMBL/GenBank/DDBJ databases">
        <title>Draft Genome Sequence of Massilia arenosa sp. nov., a Novel Massilia Species Isolated from a Sandy-loam Maize Soil.</title>
        <authorList>
            <person name="Raths R."/>
            <person name="Peta V."/>
            <person name="Bucking H."/>
        </authorList>
    </citation>
    <scope>NUCLEOTIDE SEQUENCE [LARGE SCALE GENOMIC DNA]</scope>
    <source>
        <strain evidence="2 3">MC02</strain>
    </source>
</reference>
<evidence type="ECO:0000256" key="1">
    <source>
        <dbReference type="SAM" id="SignalP"/>
    </source>
</evidence>
<dbReference type="InterPro" id="IPR013424">
    <property type="entry name" value="Ice-binding_C"/>
</dbReference>
<feature type="chain" id="PRO_5021343234" evidence="1">
    <location>
        <begin position="25"/>
        <end position="188"/>
    </location>
</feature>
<feature type="signal peptide" evidence="1">
    <location>
        <begin position="1"/>
        <end position="24"/>
    </location>
</feature>
<dbReference type="EMBL" id="SPVF01000132">
    <property type="protein sequence ID" value="TFW20393.1"/>
    <property type="molecule type" value="Genomic_DNA"/>
</dbReference>
<evidence type="ECO:0000313" key="3">
    <source>
        <dbReference type="Proteomes" id="UP000298438"/>
    </source>
</evidence>
<keyword evidence="1" id="KW-0732">Signal</keyword>
<name>A0A4Y9SGN3_9BURK</name>
<dbReference type="OrthoDB" id="8759669at2"/>
<protein>
    <submittedName>
        <fullName evidence="2">PEP-CTERM sorting domain-containing protein</fullName>
    </submittedName>
</protein>
<organism evidence="2 3">
    <name type="scientific">Zemynaea arenosa</name>
    <dbReference type="NCBI Taxonomy" id="2561931"/>
    <lineage>
        <taxon>Bacteria</taxon>
        <taxon>Pseudomonadati</taxon>
        <taxon>Pseudomonadota</taxon>
        <taxon>Betaproteobacteria</taxon>
        <taxon>Burkholderiales</taxon>
        <taxon>Oxalobacteraceae</taxon>
        <taxon>Telluria group</taxon>
        <taxon>Zemynaea</taxon>
    </lineage>
</organism>
<dbReference type="NCBIfam" id="TIGR02595">
    <property type="entry name" value="PEP_CTERM"/>
    <property type="match status" value="1"/>
</dbReference>
<proteinExistence type="predicted"/>
<dbReference type="Proteomes" id="UP000298438">
    <property type="component" value="Unassembled WGS sequence"/>
</dbReference>
<keyword evidence="3" id="KW-1185">Reference proteome</keyword>
<accession>A0A4Y9SGN3</accession>
<sequence>MMKKLNSMAAALMVAGLGIGGAQASETFQGVTFTTSYVGNVLTVEIDAAARNGDWALATTIGALQVKDVGTFDSVSMTGPGAASSWAISPLELDANGCMGGSHVGMNACASGTHVALTDDMIFTYTFTGTGLDLTDPHLKVNFFVGDNDQKVGSLLSENIAAVPEPGEYAMLLGGLAVIGLALKRRAR</sequence>
<comment type="caution">
    <text evidence="2">The sequence shown here is derived from an EMBL/GenBank/DDBJ whole genome shotgun (WGS) entry which is preliminary data.</text>
</comment>
<gene>
    <name evidence="2" type="ORF">E4L96_10505</name>
</gene>
<dbReference type="AlphaFoldDB" id="A0A4Y9SGN3"/>
<evidence type="ECO:0000313" key="2">
    <source>
        <dbReference type="EMBL" id="TFW20393.1"/>
    </source>
</evidence>